<proteinExistence type="predicted"/>
<dbReference type="EMBL" id="BK015863">
    <property type="protein sequence ID" value="DAD70362.1"/>
    <property type="molecule type" value="Genomic_DNA"/>
</dbReference>
<protein>
    <submittedName>
        <fullName evidence="1">Uncharacterized protein</fullName>
    </submittedName>
</protein>
<evidence type="ECO:0000313" key="1">
    <source>
        <dbReference type="EMBL" id="DAD70362.1"/>
    </source>
</evidence>
<sequence>MSAWFFHSFFFTFLLYHRSRKSTNNTKKIKNVFFFEKSVDKGERLVYTKIVPKRERIKMNGRRSII</sequence>
<accession>A0A8S5LKB2</accession>
<organism evidence="1">
    <name type="scientific">Siphoviridae sp. ctVsq1</name>
    <dbReference type="NCBI Taxonomy" id="2827577"/>
    <lineage>
        <taxon>Viruses</taxon>
        <taxon>Duplodnaviria</taxon>
        <taxon>Heunggongvirae</taxon>
        <taxon>Uroviricota</taxon>
        <taxon>Caudoviricetes</taxon>
    </lineage>
</organism>
<reference evidence="1" key="1">
    <citation type="journal article" date="2021" name="Proc. Natl. Acad. Sci. U.S.A.">
        <title>A Catalog of Tens of Thousands of Viruses from Human Metagenomes Reveals Hidden Associations with Chronic Diseases.</title>
        <authorList>
            <person name="Tisza M.J."/>
            <person name="Buck C.B."/>
        </authorList>
    </citation>
    <scope>NUCLEOTIDE SEQUENCE</scope>
    <source>
        <strain evidence="1">CtVsq1</strain>
    </source>
</reference>
<name>A0A8S5LKB2_9CAUD</name>